<dbReference type="Proteomes" id="UP000589626">
    <property type="component" value="Unassembled WGS sequence"/>
</dbReference>
<sequence>MPRRDRRPDETGQTTLLIVGFALVLAMAVATVVDVSAAYLRRQGLSTVADGAALRAADLAATGTEVYTGGVPQGRLRLSAERVRGSVRDFLSRSGAYDDYPGLAFEVDIDPASSHVTVHVTAPLELPLTVPGSPQVATIGATGSAAVVAER</sequence>
<organism evidence="2 3">
    <name type="scientific">Nocardioides soli</name>
    <dbReference type="NCBI Taxonomy" id="1036020"/>
    <lineage>
        <taxon>Bacteria</taxon>
        <taxon>Bacillati</taxon>
        <taxon>Actinomycetota</taxon>
        <taxon>Actinomycetes</taxon>
        <taxon>Propionibacteriales</taxon>
        <taxon>Nocardioidaceae</taxon>
        <taxon>Nocardioides</taxon>
    </lineage>
</organism>
<keyword evidence="3" id="KW-1185">Reference proteome</keyword>
<dbReference type="AlphaFoldDB" id="A0A7W4YZS9"/>
<proteinExistence type="predicted"/>
<evidence type="ECO:0000259" key="1">
    <source>
        <dbReference type="Pfam" id="PF13400"/>
    </source>
</evidence>
<feature type="domain" description="Putative Flp pilus-assembly TadG-like N-terminal" evidence="1">
    <location>
        <begin position="12"/>
        <end position="57"/>
    </location>
</feature>
<evidence type="ECO:0000313" key="3">
    <source>
        <dbReference type="Proteomes" id="UP000589626"/>
    </source>
</evidence>
<evidence type="ECO:0000313" key="2">
    <source>
        <dbReference type="EMBL" id="MBB3041252.1"/>
    </source>
</evidence>
<dbReference type="InterPro" id="IPR028087">
    <property type="entry name" value="Tad_N"/>
</dbReference>
<comment type="caution">
    <text evidence="2">The sequence shown here is derived from an EMBL/GenBank/DDBJ whole genome shotgun (WGS) entry which is preliminary data.</text>
</comment>
<protein>
    <recommendedName>
        <fullName evidence="1">Putative Flp pilus-assembly TadG-like N-terminal domain-containing protein</fullName>
    </recommendedName>
</protein>
<dbReference type="RefSeq" id="WP_183591172.1">
    <property type="nucleotide sequence ID" value="NZ_JACHWR010000001.1"/>
</dbReference>
<reference evidence="2 3" key="1">
    <citation type="submission" date="2020-08" db="EMBL/GenBank/DDBJ databases">
        <title>Sequencing the genomes of 1000 actinobacteria strains.</title>
        <authorList>
            <person name="Klenk H.-P."/>
        </authorList>
    </citation>
    <scope>NUCLEOTIDE SEQUENCE [LARGE SCALE GENOMIC DNA]</scope>
    <source>
        <strain evidence="2 3">DSM 105498</strain>
    </source>
</reference>
<gene>
    <name evidence="2" type="ORF">FHU40_001053</name>
</gene>
<dbReference type="EMBL" id="JACHWR010000001">
    <property type="protein sequence ID" value="MBB3041252.1"/>
    <property type="molecule type" value="Genomic_DNA"/>
</dbReference>
<dbReference type="Pfam" id="PF13400">
    <property type="entry name" value="Tad"/>
    <property type="match status" value="1"/>
</dbReference>
<name>A0A7W4YZS9_9ACTN</name>
<accession>A0A7W4YZS9</accession>